<dbReference type="Gene3D" id="3.40.5.90">
    <property type="entry name" value="CDGSH iron-sulfur domain, mitoNEET-type"/>
    <property type="match status" value="1"/>
</dbReference>
<comment type="similarity">
    <text evidence="9">Belongs to the CISD protein family. CISD2 subfamily.</text>
</comment>
<gene>
    <name evidence="11" type="ORF">D915_010960</name>
</gene>
<keyword evidence="7 9" id="KW-0411">Iron-sulfur</keyword>
<dbReference type="PANTHER" id="PTHR13680:SF5">
    <property type="entry name" value="CDGSH IRON-SULFUR DOMAIN-CONTAINING PROTEIN 1"/>
    <property type="match status" value="1"/>
</dbReference>
<evidence type="ECO:0000256" key="6">
    <source>
        <dbReference type="ARBA" id="ARBA00023004"/>
    </source>
</evidence>
<evidence type="ECO:0000256" key="8">
    <source>
        <dbReference type="ARBA" id="ARBA00023136"/>
    </source>
</evidence>
<evidence type="ECO:0000313" key="11">
    <source>
        <dbReference type="EMBL" id="THD18068.1"/>
    </source>
</evidence>
<evidence type="ECO:0000256" key="1">
    <source>
        <dbReference type="ARBA" id="ARBA00004167"/>
    </source>
</evidence>
<reference evidence="11" key="1">
    <citation type="submission" date="2019-03" db="EMBL/GenBank/DDBJ databases">
        <title>Improved annotation for the trematode Fasciola hepatica.</title>
        <authorList>
            <person name="Choi Y.-J."/>
            <person name="Martin J."/>
            <person name="Mitreva M."/>
        </authorList>
    </citation>
    <scope>NUCLEOTIDE SEQUENCE [LARGE SCALE GENOMIC DNA]</scope>
</reference>
<dbReference type="GO" id="GO:0051537">
    <property type="term" value="F:2 iron, 2 sulfur cluster binding"/>
    <property type="evidence" value="ECO:0007669"/>
    <property type="project" value="UniProtKB-UniRule"/>
</dbReference>
<comment type="subcellular location">
    <subcellularLocation>
        <location evidence="9">Endoplasmic reticulum membrane</location>
        <topology evidence="9">Single-pass membrane protein</topology>
    </subcellularLocation>
    <subcellularLocation>
        <location evidence="1">Membrane</location>
        <topology evidence="1">Single-pass membrane protein</topology>
    </subcellularLocation>
</comment>
<dbReference type="PANTHER" id="PTHR13680">
    <property type="entry name" value="CDGSH IRON-SULFUR DOMAIN-CONTAINING PROTEIN 1"/>
    <property type="match status" value="1"/>
</dbReference>
<proteinExistence type="inferred from homology"/>
<dbReference type="InterPro" id="IPR042216">
    <property type="entry name" value="MitoNEET_CISD"/>
</dbReference>
<protein>
    <recommendedName>
        <fullName evidence="9">CDGSH iron-sulfur domain-containing protein 2 homologue</fullName>
    </recommendedName>
</protein>
<keyword evidence="3 9" id="KW-0001">2Fe-2S</keyword>
<dbReference type="GO" id="GO:0010506">
    <property type="term" value="P:regulation of autophagy"/>
    <property type="evidence" value="ECO:0007669"/>
    <property type="project" value="UniProtKB-UniRule"/>
</dbReference>
<evidence type="ECO:0000313" key="12">
    <source>
        <dbReference type="Proteomes" id="UP000230066"/>
    </source>
</evidence>
<dbReference type="GO" id="GO:0046872">
    <property type="term" value="F:metal ion binding"/>
    <property type="evidence" value="ECO:0007669"/>
    <property type="project" value="UniProtKB-UniRule"/>
</dbReference>
<comment type="caution">
    <text evidence="11">The sequence shown here is derived from an EMBL/GenBank/DDBJ whole genome shotgun (WGS) entry which is preliminary data.</text>
</comment>
<dbReference type="InterPro" id="IPR018967">
    <property type="entry name" value="FeS-contain_CDGSH-typ"/>
</dbReference>
<keyword evidence="4 9" id="KW-0479">Metal-binding</keyword>
<feature type="domain" description="Iron-binding zinc finger CDGSH type" evidence="10">
    <location>
        <begin position="78"/>
        <end position="116"/>
    </location>
</feature>
<dbReference type="InterPro" id="IPR019610">
    <property type="entry name" value="FeS-contain_mitoNEET_N"/>
</dbReference>
<evidence type="ECO:0000256" key="5">
    <source>
        <dbReference type="ARBA" id="ARBA00022989"/>
    </source>
</evidence>
<feature type="transmembrane region" description="Helical" evidence="9">
    <location>
        <begin position="36"/>
        <end position="57"/>
    </location>
</feature>
<keyword evidence="2 9" id="KW-0812">Transmembrane</keyword>
<keyword evidence="5 9" id="KW-1133">Transmembrane helix</keyword>
<dbReference type="Pfam" id="PF10660">
    <property type="entry name" value="MitoNEET_N"/>
    <property type="match status" value="1"/>
</dbReference>
<evidence type="ECO:0000256" key="9">
    <source>
        <dbReference type="RuleBase" id="RU369084"/>
    </source>
</evidence>
<keyword evidence="12" id="KW-1185">Reference proteome</keyword>
<dbReference type="Pfam" id="PF09360">
    <property type="entry name" value="zf-CDGSH"/>
    <property type="match status" value="1"/>
</dbReference>
<evidence type="ECO:0000256" key="4">
    <source>
        <dbReference type="ARBA" id="ARBA00022723"/>
    </source>
</evidence>
<evidence type="ECO:0000256" key="7">
    <source>
        <dbReference type="ARBA" id="ARBA00023014"/>
    </source>
</evidence>
<evidence type="ECO:0000256" key="2">
    <source>
        <dbReference type="ARBA" id="ARBA00022692"/>
    </source>
</evidence>
<dbReference type="AlphaFoldDB" id="A0A2H1BRE1"/>
<dbReference type="FunFam" id="3.40.5.90:FF:000001">
    <property type="entry name" value="CDGSH iron-sulfur domain-containing protein 1"/>
    <property type="match status" value="1"/>
</dbReference>
<dbReference type="GO" id="GO:0005789">
    <property type="term" value="C:endoplasmic reticulum membrane"/>
    <property type="evidence" value="ECO:0007669"/>
    <property type="project" value="UniProtKB-SubCell"/>
</dbReference>
<sequence length="132" mass="14532">MNCLHNIVCVHWPNLLRSVPIPESFGGLLHLSFKDILGLATFGAVTGALSYSVYTTVMVHLGKHKGLINLDINKHLNKCATVVDVESIDKKTAYCRCWRSAKFPFCDGAHNKHNEETGDNVGPLVIESKKTA</sequence>
<dbReference type="EMBL" id="JXXN02016838">
    <property type="protein sequence ID" value="THD18068.1"/>
    <property type="molecule type" value="Genomic_DNA"/>
</dbReference>
<evidence type="ECO:0000256" key="3">
    <source>
        <dbReference type="ARBA" id="ARBA00022714"/>
    </source>
</evidence>
<organism evidence="11 12">
    <name type="scientific">Fasciola hepatica</name>
    <name type="common">Liver fluke</name>
    <dbReference type="NCBI Taxonomy" id="6192"/>
    <lineage>
        <taxon>Eukaryota</taxon>
        <taxon>Metazoa</taxon>
        <taxon>Spiralia</taxon>
        <taxon>Lophotrochozoa</taxon>
        <taxon>Platyhelminthes</taxon>
        <taxon>Trematoda</taxon>
        <taxon>Digenea</taxon>
        <taxon>Plagiorchiida</taxon>
        <taxon>Echinostomata</taxon>
        <taxon>Echinostomatoidea</taxon>
        <taxon>Fasciolidae</taxon>
        <taxon>Fasciola</taxon>
    </lineage>
</organism>
<comment type="cofactor">
    <cofactor evidence="9">
        <name>[2Fe-2S] cluster</name>
        <dbReference type="ChEBI" id="CHEBI:190135"/>
    </cofactor>
    <text evidence="9">Binds 1 [2Fe-2S] cluster.</text>
</comment>
<keyword evidence="8 9" id="KW-0472">Membrane</keyword>
<accession>A0A2H1BRE1</accession>
<dbReference type="Proteomes" id="UP000230066">
    <property type="component" value="Unassembled WGS sequence"/>
</dbReference>
<keyword evidence="9" id="KW-0256">Endoplasmic reticulum</keyword>
<dbReference type="SMART" id="SM00704">
    <property type="entry name" value="ZnF_CDGSH"/>
    <property type="match status" value="1"/>
</dbReference>
<name>A0A2H1BRE1_FASHE</name>
<dbReference type="InterPro" id="IPR045131">
    <property type="entry name" value="CISD1/2"/>
</dbReference>
<dbReference type="GO" id="GO:0005741">
    <property type="term" value="C:mitochondrial outer membrane"/>
    <property type="evidence" value="ECO:0007669"/>
    <property type="project" value="TreeGrafter"/>
</dbReference>
<keyword evidence="6 9" id="KW-0408">Iron</keyword>
<evidence type="ECO:0000259" key="10">
    <source>
        <dbReference type="SMART" id="SM00704"/>
    </source>
</evidence>